<proteinExistence type="inferred from homology"/>
<sequence length="399" mass="45379">MASNRSINLNRNQKIVSSLCKHLSLDPKILLDDAKENDIKSLYLHILKSSGAPSNDNDEVMKWIAFAESFPLDSKSCSGVLSGLNGELAQKSVLLGNGLKPSEADVIVFSVLHPLLRNRSKQVLDHLNILKSLCLVLGMDFRHIAGGIHSTLNETEGTKDISNHTIEKLAAAIQSLREVKIQRMQRVEAEVLRLEQLKSSKMKELVIKKRLELEEICRQTHMVTEALSIMEDSVEAMESGAVDPMYLLEQIELQIARVKEEALCRKEVLEKVEKWIVACQEESWLEEYNRDENRYNAGRGAHLTLKRAEKARALVNKIPAMMEALTSKIKAWEEQRGTGFSYDGERLLSMLEQYSMLRQEKEQERQRQKVNNAGLKTMINQSNTHSKRSELVSFFQKSH</sequence>
<dbReference type="EMBL" id="OIVN01002511">
    <property type="protein sequence ID" value="SPD04223.1"/>
    <property type="molecule type" value="Genomic_DNA"/>
</dbReference>
<evidence type="ECO:0000256" key="5">
    <source>
        <dbReference type="SAM" id="Coils"/>
    </source>
</evidence>
<protein>
    <submittedName>
        <fullName evidence="7">Uncharacterized protein</fullName>
    </submittedName>
</protein>
<name>A0A2N9GXJ3_FAGSY</name>
<keyword evidence="5" id="KW-0175">Coiled coil</keyword>
<dbReference type="AlphaFoldDB" id="A0A2N9GXJ3"/>
<comment type="subcellular location">
    <subcellularLocation>
        <location evidence="1">Cytoplasm</location>
        <location evidence="1">Cytoskeleton</location>
    </subcellularLocation>
</comment>
<dbReference type="PANTHER" id="PTHR19321:SF49">
    <property type="entry name" value="MICROTUBULE ASSOCIATED PROTEIN, MAP65_ASE1 FAMILY PROTEIN"/>
    <property type="match status" value="1"/>
</dbReference>
<dbReference type="GO" id="GO:0008017">
    <property type="term" value="F:microtubule binding"/>
    <property type="evidence" value="ECO:0007669"/>
    <property type="project" value="InterPro"/>
</dbReference>
<dbReference type="Gene3D" id="1.20.58.1520">
    <property type="match status" value="1"/>
</dbReference>
<keyword evidence="3" id="KW-0493">Microtubule</keyword>
<dbReference type="Pfam" id="PF03999">
    <property type="entry name" value="MAP65_ASE1"/>
    <property type="match status" value="1"/>
</dbReference>
<evidence type="ECO:0000256" key="6">
    <source>
        <dbReference type="SAM" id="MobiDB-lite"/>
    </source>
</evidence>
<feature type="region of interest" description="Disordered" evidence="6">
    <location>
        <begin position="380"/>
        <end position="399"/>
    </location>
</feature>
<dbReference type="SUPFAM" id="SSF47616">
    <property type="entry name" value="GST C-terminal domain-like"/>
    <property type="match status" value="1"/>
</dbReference>
<evidence type="ECO:0000256" key="4">
    <source>
        <dbReference type="ARBA" id="ARBA00023212"/>
    </source>
</evidence>
<organism evidence="7">
    <name type="scientific">Fagus sylvatica</name>
    <name type="common">Beechnut</name>
    <dbReference type="NCBI Taxonomy" id="28930"/>
    <lineage>
        <taxon>Eukaryota</taxon>
        <taxon>Viridiplantae</taxon>
        <taxon>Streptophyta</taxon>
        <taxon>Embryophyta</taxon>
        <taxon>Tracheophyta</taxon>
        <taxon>Spermatophyta</taxon>
        <taxon>Magnoliopsida</taxon>
        <taxon>eudicotyledons</taxon>
        <taxon>Gunneridae</taxon>
        <taxon>Pentapetalae</taxon>
        <taxon>rosids</taxon>
        <taxon>fabids</taxon>
        <taxon>Fagales</taxon>
        <taxon>Fagaceae</taxon>
        <taxon>Fagus</taxon>
    </lineage>
</organism>
<comment type="similarity">
    <text evidence="2">Belongs to the MAP65/ASE1 family.</text>
</comment>
<evidence type="ECO:0000256" key="3">
    <source>
        <dbReference type="ARBA" id="ARBA00022701"/>
    </source>
</evidence>
<dbReference type="GO" id="GO:0000226">
    <property type="term" value="P:microtubule cytoskeleton organization"/>
    <property type="evidence" value="ECO:0007669"/>
    <property type="project" value="InterPro"/>
</dbReference>
<feature type="coiled-coil region" evidence="5">
    <location>
        <begin position="177"/>
        <end position="204"/>
    </location>
</feature>
<evidence type="ECO:0000256" key="2">
    <source>
        <dbReference type="ARBA" id="ARBA00006187"/>
    </source>
</evidence>
<accession>A0A2N9GXJ3</accession>
<reference evidence="7" key="1">
    <citation type="submission" date="2018-02" db="EMBL/GenBank/DDBJ databases">
        <authorList>
            <person name="Cohen D.B."/>
            <person name="Kent A.D."/>
        </authorList>
    </citation>
    <scope>NUCLEOTIDE SEQUENCE</scope>
</reference>
<keyword evidence="4" id="KW-0206">Cytoskeleton</keyword>
<keyword evidence="4" id="KW-0963">Cytoplasm</keyword>
<evidence type="ECO:0000256" key="1">
    <source>
        <dbReference type="ARBA" id="ARBA00004245"/>
    </source>
</evidence>
<gene>
    <name evidence="7" type="ORF">FSB_LOCUS32105</name>
</gene>
<dbReference type="InterPro" id="IPR036282">
    <property type="entry name" value="Glutathione-S-Trfase_C_sf"/>
</dbReference>
<dbReference type="GO" id="GO:0005737">
    <property type="term" value="C:cytoplasm"/>
    <property type="evidence" value="ECO:0007669"/>
    <property type="project" value="TreeGrafter"/>
</dbReference>
<dbReference type="InterPro" id="IPR007145">
    <property type="entry name" value="MAP65_Ase1_PRC1"/>
</dbReference>
<evidence type="ECO:0000313" key="7">
    <source>
        <dbReference type="EMBL" id="SPD04223.1"/>
    </source>
</evidence>
<dbReference type="GO" id="GO:0005819">
    <property type="term" value="C:spindle"/>
    <property type="evidence" value="ECO:0007669"/>
    <property type="project" value="TreeGrafter"/>
</dbReference>
<dbReference type="Gene3D" id="1.20.1050.130">
    <property type="match status" value="1"/>
</dbReference>
<dbReference type="GO" id="GO:0005874">
    <property type="term" value="C:microtubule"/>
    <property type="evidence" value="ECO:0007669"/>
    <property type="project" value="UniProtKB-KW"/>
</dbReference>
<dbReference type="PANTHER" id="PTHR19321">
    <property type="entry name" value="PROTEIN REGULATOR OF CYTOKINESIS 1 PRC1-RELATED"/>
    <property type="match status" value="1"/>
</dbReference>